<dbReference type="Gene3D" id="3.40.50.1820">
    <property type="entry name" value="alpha/beta hydrolase"/>
    <property type="match status" value="1"/>
</dbReference>
<protein>
    <recommendedName>
        <fullName evidence="3">Esterase YqiA</fullName>
    </recommendedName>
</protein>
<dbReference type="KEGG" id="zal:AZF00_00705"/>
<organism evidence="1 2">
    <name type="scientific">Zhongshania aliphaticivorans</name>
    <dbReference type="NCBI Taxonomy" id="1470434"/>
    <lineage>
        <taxon>Bacteria</taxon>
        <taxon>Pseudomonadati</taxon>
        <taxon>Pseudomonadota</taxon>
        <taxon>Gammaproteobacteria</taxon>
        <taxon>Cellvibrionales</taxon>
        <taxon>Spongiibacteraceae</taxon>
        <taxon>Zhongshania</taxon>
    </lineage>
</organism>
<evidence type="ECO:0008006" key="3">
    <source>
        <dbReference type="Google" id="ProtNLM"/>
    </source>
</evidence>
<dbReference type="EMBL" id="CP014544">
    <property type="protein sequence ID" value="AMO66908.1"/>
    <property type="molecule type" value="Genomic_DNA"/>
</dbReference>
<name>A0A127M0Z2_9GAMM</name>
<evidence type="ECO:0000313" key="1">
    <source>
        <dbReference type="EMBL" id="AMO66908.1"/>
    </source>
</evidence>
<dbReference type="RefSeq" id="WP_008253361.1">
    <property type="nucleotide sequence ID" value="NZ_CP014544.1"/>
</dbReference>
<dbReference type="PANTHER" id="PTHR35602:SF3">
    <property type="entry name" value="ESTERASE YQIA"/>
    <property type="match status" value="1"/>
</dbReference>
<proteinExistence type="predicted"/>
<accession>A0A127M0Z2</accession>
<dbReference type="AlphaFoldDB" id="A0A127M0Z2"/>
<evidence type="ECO:0000313" key="2">
    <source>
        <dbReference type="Proteomes" id="UP000074119"/>
    </source>
</evidence>
<dbReference type="InterPro" id="IPR029058">
    <property type="entry name" value="AB_hydrolase_fold"/>
</dbReference>
<dbReference type="Proteomes" id="UP000074119">
    <property type="component" value="Chromosome"/>
</dbReference>
<reference evidence="1 2" key="1">
    <citation type="submission" date="2015-12" db="EMBL/GenBank/DDBJ databases">
        <authorList>
            <person name="Shamseldin A."/>
            <person name="Moawad H."/>
            <person name="Abd El-Rahim W.M."/>
            <person name="Sadowsky M.J."/>
        </authorList>
    </citation>
    <scope>NUCLEOTIDE SEQUENCE [LARGE SCALE GENOMIC DNA]</scope>
    <source>
        <strain evidence="1 2">SM2</strain>
    </source>
</reference>
<dbReference type="SUPFAM" id="SSF53474">
    <property type="entry name" value="alpha/beta-Hydrolases"/>
    <property type="match status" value="1"/>
</dbReference>
<dbReference type="PANTHER" id="PTHR35602">
    <property type="entry name" value="ESTERASE YQIA-RELATED"/>
    <property type="match status" value="1"/>
</dbReference>
<dbReference type="STRING" id="1470434.AZF00_00705"/>
<dbReference type="Pfam" id="PF05728">
    <property type="entry name" value="UPF0227"/>
    <property type="match status" value="1"/>
</dbReference>
<dbReference type="InterPro" id="IPR008886">
    <property type="entry name" value="UPF0227/Esterase_YqiA"/>
</dbReference>
<sequence length="193" mass="21215">MTASLIYIHGFLSSPLSTKAQQLGEFVAARYPSIDYIVPGLSNNPGEACQQVDRLVQDCLRQRAGPLGLVGSSLGGFLATVMAERYDLSAVLINPAVEPHNFAEHFIGAHRNPYTAVDFSLTMGDIDALRNMGVVPHASRYWVLVQEADEVLDYRLALDFYRGSKMTVEAGGDHSFQGFDRHLEAVVNFLQLV</sequence>
<gene>
    <name evidence="1" type="ORF">AZF00_00705</name>
</gene>